<organism evidence="8 9">
    <name type="scientific">Aphis glycines</name>
    <name type="common">Soybean aphid</name>
    <dbReference type="NCBI Taxonomy" id="307491"/>
    <lineage>
        <taxon>Eukaryota</taxon>
        <taxon>Metazoa</taxon>
        <taxon>Ecdysozoa</taxon>
        <taxon>Arthropoda</taxon>
        <taxon>Hexapoda</taxon>
        <taxon>Insecta</taxon>
        <taxon>Pterygota</taxon>
        <taxon>Neoptera</taxon>
        <taxon>Paraneoptera</taxon>
        <taxon>Hemiptera</taxon>
        <taxon>Sternorrhyncha</taxon>
        <taxon>Aphidomorpha</taxon>
        <taxon>Aphidoidea</taxon>
        <taxon>Aphididae</taxon>
        <taxon>Aphidini</taxon>
        <taxon>Aphis</taxon>
        <taxon>Aphis</taxon>
    </lineage>
</organism>
<dbReference type="GO" id="GO:0036064">
    <property type="term" value="C:ciliary basal body"/>
    <property type="evidence" value="ECO:0007669"/>
    <property type="project" value="TreeGrafter"/>
</dbReference>
<evidence type="ECO:0000256" key="3">
    <source>
        <dbReference type="ARBA" id="ARBA00023054"/>
    </source>
</evidence>
<dbReference type="InterPro" id="IPR021563">
    <property type="entry name" value="RILP_dimer"/>
</dbReference>
<keyword evidence="1" id="KW-0813">Transport</keyword>
<evidence type="ECO:0000256" key="4">
    <source>
        <dbReference type="SAM" id="Coils"/>
    </source>
</evidence>
<evidence type="ECO:0000259" key="6">
    <source>
        <dbReference type="PROSITE" id="PS51776"/>
    </source>
</evidence>
<evidence type="ECO:0008006" key="10">
    <source>
        <dbReference type="Google" id="ProtNLM"/>
    </source>
</evidence>
<dbReference type="Pfam" id="PF11461">
    <property type="entry name" value="RILP"/>
    <property type="match status" value="1"/>
</dbReference>
<dbReference type="GO" id="GO:0060271">
    <property type="term" value="P:cilium assembly"/>
    <property type="evidence" value="ECO:0007669"/>
    <property type="project" value="TreeGrafter"/>
</dbReference>
<comment type="caution">
    <text evidence="8">The sequence shown here is derived from an EMBL/GenBank/DDBJ whole genome shotgun (WGS) entry which is preliminary data.</text>
</comment>
<keyword evidence="9" id="KW-1185">Reference proteome</keyword>
<accession>A0A6G0TRD7</accession>
<dbReference type="InterPro" id="IPR051241">
    <property type="entry name" value="DZIP_RILPL"/>
</dbReference>
<dbReference type="PANTHER" id="PTHR21502:SF4">
    <property type="entry name" value="RILP-LIKE PROTEIN HOMOLOG"/>
    <property type="match status" value="1"/>
</dbReference>
<protein>
    <recommendedName>
        <fullName evidence="10">RH1 domain-containing protein</fullName>
    </recommendedName>
</protein>
<feature type="region of interest" description="Disordered" evidence="5">
    <location>
        <begin position="373"/>
        <end position="436"/>
    </location>
</feature>
<evidence type="ECO:0000256" key="1">
    <source>
        <dbReference type="ARBA" id="ARBA00022448"/>
    </source>
</evidence>
<dbReference type="Pfam" id="PF09744">
    <property type="entry name" value="RH1"/>
    <property type="match status" value="1"/>
</dbReference>
<dbReference type="PROSITE" id="PS51776">
    <property type="entry name" value="RH1"/>
    <property type="match status" value="1"/>
</dbReference>
<gene>
    <name evidence="8" type="ORF">AGLY_006486</name>
</gene>
<sequence>MPLHIVDSAKMDNYKCSLSVVDVYDMAQDIGREFESIIDVYGTDAITGLMPKVVSALEQMELLAMKNERENTTVDDLRSTIQQLEMDKQERTEDRMKYEKEMEQIEDKWREDYNELLTTVSRLQDDNRKLTESLQAAEKDKIVDSKSQVLSPDVDTVALQRLRHNVDQMRDSIRSYEHQLNSKSNEVDSLNVQMERLQTTLKDLRRKHRFAQLQCRSLVEERADILSQLQKQQKEFISLRQRFGMAQKENEDLSKYRDDLPDLKNKAIYDLDDPDRPKFTTNELKDILTERNELKTRVNDLEDELSQFKPVEQLTISTFLFFHLHAWFAYAYYNLLGLLQIYHFVHVNLYISQERDEIQETRVRRILLRNCTPRTDSHRKNPDTAPVDKEGTQMSIITTPESSPDIISPTRSDDEQEEGPVQGPLPLEPDDAPWKRNPESGIRKLFRKMFAETNNSLFSKTSPKHPKLSLSKMAVSIGHSSIMGPSEV</sequence>
<feature type="coiled-coil region" evidence="4">
    <location>
        <begin position="67"/>
        <end position="304"/>
    </location>
</feature>
<dbReference type="Gene3D" id="1.20.58.1770">
    <property type="match status" value="1"/>
</dbReference>
<feature type="domain" description="RH2" evidence="7">
    <location>
        <begin position="276"/>
        <end position="445"/>
    </location>
</feature>
<name>A0A6G0TRD7_APHGL</name>
<evidence type="ECO:0000256" key="5">
    <source>
        <dbReference type="SAM" id="MobiDB-lite"/>
    </source>
</evidence>
<reference evidence="8 9" key="1">
    <citation type="submission" date="2019-08" db="EMBL/GenBank/DDBJ databases">
        <title>The genome of the soybean aphid Biotype 1, its phylome, world population structure and adaptation to the North American continent.</title>
        <authorList>
            <person name="Giordano R."/>
            <person name="Donthu R.K."/>
            <person name="Hernandez A.G."/>
            <person name="Wright C.L."/>
            <person name="Zimin A.V."/>
        </authorList>
    </citation>
    <scope>NUCLEOTIDE SEQUENCE [LARGE SCALE GENOMIC DNA]</scope>
    <source>
        <tissue evidence="8">Whole aphids</tissue>
    </source>
</reference>
<evidence type="ECO:0000259" key="7">
    <source>
        <dbReference type="PROSITE" id="PS51777"/>
    </source>
</evidence>
<feature type="compositionally biased region" description="Polar residues" evidence="5">
    <location>
        <begin position="392"/>
        <end position="402"/>
    </location>
</feature>
<evidence type="ECO:0000256" key="2">
    <source>
        <dbReference type="ARBA" id="ARBA00022927"/>
    </source>
</evidence>
<dbReference type="Proteomes" id="UP000475862">
    <property type="component" value="Unassembled WGS sequence"/>
</dbReference>
<feature type="domain" description="RH1" evidence="6">
    <location>
        <begin position="6"/>
        <end position="94"/>
    </location>
</feature>
<dbReference type="Gene3D" id="6.10.230.10">
    <property type="match status" value="1"/>
</dbReference>
<dbReference type="GO" id="GO:0031267">
    <property type="term" value="F:small GTPase binding"/>
    <property type="evidence" value="ECO:0007669"/>
    <property type="project" value="TreeGrafter"/>
</dbReference>
<dbReference type="GO" id="GO:0015031">
    <property type="term" value="P:protein transport"/>
    <property type="evidence" value="ECO:0007669"/>
    <property type="project" value="UniProtKB-KW"/>
</dbReference>
<dbReference type="AlphaFoldDB" id="A0A6G0TRD7"/>
<keyword evidence="3 4" id="KW-0175">Coiled coil</keyword>
<feature type="compositionally biased region" description="Basic and acidic residues" evidence="5">
    <location>
        <begin position="375"/>
        <end position="391"/>
    </location>
</feature>
<proteinExistence type="predicted"/>
<keyword evidence="2" id="KW-0653">Protein transport</keyword>
<dbReference type="GO" id="GO:0051959">
    <property type="term" value="F:dynein light intermediate chain binding"/>
    <property type="evidence" value="ECO:0007669"/>
    <property type="project" value="TreeGrafter"/>
</dbReference>
<dbReference type="GO" id="GO:0005737">
    <property type="term" value="C:cytoplasm"/>
    <property type="evidence" value="ECO:0007669"/>
    <property type="project" value="TreeGrafter"/>
</dbReference>
<dbReference type="PROSITE" id="PS51777">
    <property type="entry name" value="RH2"/>
    <property type="match status" value="1"/>
</dbReference>
<dbReference type="GO" id="GO:0046983">
    <property type="term" value="F:protein dimerization activity"/>
    <property type="evidence" value="ECO:0007669"/>
    <property type="project" value="InterPro"/>
</dbReference>
<dbReference type="PANTHER" id="PTHR21502">
    <property type="entry name" value="ZINC FINGER PROTEIN DZIP1"/>
    <property type="match status" value="1"/>
</dbReference>
<dbReference type="OrthoDB" id="10069524at2759"/>
<dbReference type="SUPFAM" id="SSF161256">
    <property type="entry name" value="RILP dimerisation region"/>
    <property type="match status" value="1"/>
</dbReference>
<dbReference type="CDD" id="cd14445">
    <property type="entry name" value="RILP-like"/>
    <property type="match status" value="1"/>
</dbReference>
<dbReference type="InterPro" id="IPR034743">
    <property type="entry name" value="RH1"/>
</dbReference>
<dbReference type="EMBL" id="VYZN01000018">
    <property type="protein sequence ID" value="KAE9537463.1"/>
    <property type="molecule type" value="Genomic_DNA"/>
</dbReference>
<evidence type="ECO:0000313" key="9">
    <source>
        <dbReference type="Proteomes" id="UP000475862"/>
    </source>
</evidence>
<evidence type="ECO:0000313" key="8">
    <source>
        <dbReference type="EMBL" id="KAE9537463.1"/>
    </source>
</evidence>
<dbReference type="InterPro" id="IPR034744">
    <property type="entry name" value="RH2"/>
</dbReference>